<keyword evidence="2" id="KW-0378">Hydrolase</keyword>
<dbReference type="Proteomes" id="UP000048600">
    <property type="component" value="Unassembled WGS sequence"/>
</dbReference>
<dbReference type="InterPro" id="IPR013595">
    <property type="entry name" value="Pept_S33_TAP-like_C"/>
</dbReference>
<sequence length="88" mass="9639">MLVEEVGSAHLNLDGLTVPTLVIGGVRDRLTPISQSRRIARTAPNVVGLVELPGGHCSMLERHQEVNSHLRALAESVTRHVRDRRISS</sequence>
<name>A0A655AQ79_MYCTX</name>
<evidence type="ECO:0000313" key="4">
    <source>
        <dbReference type="Proteomes" id="UP000048600"/>
    </source>
</evidence>
<dbReference type="InterPro" id="IPR029058">
    <property type="entry name" value="AB_hydrolase_fold"/>
</dbReference>
<evidence type="ECO:0000313" key="5">
    <source>
        <dbReference type="Proteomes" id="UP000050164"/>
    </source>
</evidence>
<dbReference type="EMBL" id="CHKL01000778">
    <property type="protein sequence ID" value="COX29790.1"/>
    <property type="molecule type" value="Genomic_DNA"/>
</dbReference>
<proteinExistence type="predicted"/>
<dbReference type="Proteomes" id="UP000050164">
    <property type="component" value="Unassembled WGS sequence"/>
</dbReference>
<gene>
    <name evidence="3" type="ORF">ERS007741_04149</name>
    <name evidence="2" type="ORF">ERS027659_04759</name>
</gene>
<dbReference type="AlphaFoldDB" id="A0A655AQ79"/>
<dbReference type="Gene3D" id="3.40.50.1820">
    <property type="entry name" value="alpha/beta hydrolase"/>
    <property type="match status" value="1"/>
</dbReference>
<dbReference type="EMBL" id="CNFT01001876">
    <property type="protein sequence ID" value="CKT71607.1"/>
    <property type="molecule type" value="Genomic_DNA"/>
</dbReference>
<protein>
    <submittedName>
        <fullName evidence="2">Alpha/beta fold family hydrolase</fullName>
    </submittedName>
</protein>
<reference evidence="4 5" key="1">
    <citation type="submission" date="2015-03" db="EMBL/GenBank/DDBJ databases">
        <authorList>
            <consortium name="Pathogen Informatics"/>
        </authorList>
    </citation>
    <scope>NUCLEOTIDE SEQUENCE [LARGE SCALE GENOMIC DNA]</scope>
    <source>
        <strain evidence="2 5">Bir 185</strain>
        <strain evidence="3 4">P00601463</strain>
    </source>
</reference>
<evidence type="ECO:0000313" key="2">
    <source>
        <dbReference type="EMBL" id="CKT71607.1"/>
    </source>
</evidence>
<evidence type="ECO:0000259" key="1">
    <source>
        <dbReference type="Pfam" id="PF08386"/>
    </source>
</evidence>
<accession>A0A655AQ79</accession>
<dbReference type="GO" id="GO:0016787">
    <property type="term" value="F:hydrolase activity"/>
    <property type="evidence" value="ECO:0007669"/>
    <property type="project" value="UniProtKB-KW"/>
</dbReference>
<evidence type="ECO:0000313" key="3">
    <source>
        <dbReference type="EMBL" id="COX29790.1"/>
    </source>
</evidence>
<organism evidence="2 5">
    <name type="scientific">Mycobacterium tuberculosis</name>
    <dbReference type="NCBI Taxonomy" id="1773"/>
    <lineage>
        <taxon>Bacteria</taxon>
        <taxon>Bacillati</taxon>
        <taxon>Actinomycetota</taxon>
        <taxon>Actinomycetes</taxon>
        <taxon>Mycobacteriales</taxon>
        <taxon>Mycobacteriaceae</taxon>
        <taxon>Mycobacterium</taxon>
        <taxon>Mycobacterium tuberculosis complex</taxon>
    </lineage>
</organism>
<dbReference type="SUPFAM" id="SSF53474">
    <property type="entry name" value="alpha/beta-Hydrolases"/>
    <property type="match status" value="1"/>
</dbReference>
<dbReference type="Pfam" id="PF08386">
    <property type="entry name" value="Abhydrolase_4"/>
    <property type="match status" value="1"/>
</dbReference>
<feature type="domain" description="Peptidase S33 tripeptidyl aminopeptidase-like C-terminal" evidence="1">
    <location>
        <begin position="17"/>
        <end position="72"/>
    </location>
</feature>